<evidence type="ECO:0000256" key="2">
    <source>
        <dbReference type="ARBA" id="ARBA00022670"/>
    </source>
</evidence>
<dbReference type="PANTHER" id="PTHR43330">
    <property type="entry name" value="METHIONINE AMINOPEPTIDASE"/>
    <property type="match status" value="1"/>
</dbReference>
<keyword evidence="7" id="KW-1185">Reference proteome</keyword>
<proteinExistence type="predicted"/>
<dbReference type="InterPro" id="IPR001714">
    <property type="entry name" value="Pept_M24_MAP"/>
</dbReference>
<dbReference type="OMA" id="SIKRPDW"/>
<feature type="domain" description="Peptidase M24" evidence="5">
    <location>
        <begin position="112"/>
        <end position="199"/>
    </location>
</feature>
<dbReference type="GO" id="GO:0006508">
    <property type="term" value="P:proteolysis"/>
    <property type="evidence" value="ECO:0007669"/>
    <property type="project" value="UniProtKB-KW"/>
</dbReference>
<accession>A0A284QUT6</accession>
<dbReference type="Pfam" id="PF00557">
    <property type="entry name" value="Peptidase_M24"/>
    <property type="match status" value="2"/>
</dbReference>
<evidence type="ECO:0000259" key="5">
    <source>
        <dbReference type="Pfam" id="PF00557"/>
    </source>
</evidence>
<evidence type="ECO:0000313" key="7">
    <source>
        <dbReference type="Proteomes" id="UP000219338"/>
    </source>
</evidence>
<feature type="domain" description="Peptidase M24" evidence="5">
    <location>
        <begin position="25"/>
        <end position="107"/>
    </location>
</feature>
<evidence type="ECO:0000256" key="4">
    <source>
        <dbReference type="ARBA" id="ARBA00022801"/>
    </source>
</evidence>
<dbReference type="GO" id="GO:0070006">
    <property type="term" value="F:metalloaminopeptidase activity"/>
    <property type="evidence" value="ECO:0007669"/>
    <property type="project" value="InterPro"/>
</dbReference>
<dbReference type="AlphaFoldDB" id="A0A284QUT6"/>
<keyword evidence="3" id="KW-0479">Metal-binding</keyword>
<dbReference type="EMBL" id="FUEG01000002">
    <property type="protein sequence ID" value="SJL00254.1"/>
    <property type="molecule type" value="Genomic_DNA"/>
</dbReference>
<name>A0A284QUT6_ARMOS</name>
<evidence type="ECO:0000256" key="3">
    <source>
        <dbReference type="ARBA" id="ARBA00022723"/>
    </source>
</evidence>
<dbReference type="PANTHER" id="PTHR43330:SF7">
    <property type="entry name" value="METHIONINE AMINOPEPTIDASE 1"/>
    <property type="match status" value="1"/>
</dbReference>
<evidence type="ECO:0000256" key="1">
    <source>
        <dbReference type="ARBA" id="ARBA00022438"/>
    </source>
</evidence>
<sequence>MAEARAAGQPPRILSKVEQDKMRTLAREVLDIAASHVKPGVTTDELDEIVHNACTERNAYPSPLNYRNFPKSVCTSINEVICHGIPDRRKLKNGDIINIDVTLYYDGEEPIARSNGCAVVRSYTGHGINDLFHCSPTNIPHYAKNKAVGTMKAGMVFTIEPMINLGHNWGDVHWPDNWTATTVDGKKSAQFEDTLLITETGVEVLTEGKKRDL</sequence>
<protein>
    <submittedName>
        <fullName evidence="6">Related to Methionine aminopeptidase 1</fullName>
    </submittedName>
</protein>
<dbReference type="STRING" id="47428.A0A284QUT6"/>
<dbReference type="Proteomes" id="UP000219338">
    <property type="component" value="Unassembled WGS sequence"/>
</dbReference>
<dbReference type="GO" id="GO:0005829">
    <property type="term" value="C:cytosol"/>
    <property type="evidence" value="ECO:0007669"/>
    <property type="project" value="TreeGrafter"/>
</dbReference>
<keyword evidence="4" id="KW-0378">Hydrolase</keyword>
<keyword evidence="1 6" id="KW-0031">Aminopeptidase</keyword>
<dbReference type="CDD" id="cd01086">
    <property type="entry name" value="MetAP1"/>
    <property type="match status" value="1"/>
</dbReference>
<organism evidence="6 7">
    <name type="scientific">Armillaria ostoyae</name>
    <name type="common">Armillaria root rot fungus</name>
    <dbReference type="NCBI Taxonomy" id="47428"/>
    <lineage>
        <taxon>Eukaryota</taxon>
        <taxon>Fungi</taxon>
        <taxon>Dikarya</taxon>
        <taxon>Basidiomycota</taxon>
        <taxon>Agaricomycotina</taxon>
        <taxon>Agaricomycetes</taxon>
        <taxon>Agaricomycetidae</taxon>
        <taxon>Agaricales</taxon>
        <taxon>Marasmiineae</taxon>
        <taxon>Physalacriaceae</taxon>
        <taxon>Armillaria</taxon>
    </lineage>
</organism>
<dbReference type="SUPFAM" id="SSF55920">
    <property type="entry name" value="Creatinase/aminopeptidase"/>
    <property type="match status" value="1"/>
</dbReference>
<gene>
    <name evidence="6" type="ORF">ARMOST_03566</name>
</gene>
<dbReference type="InterPro" id="IPR002467">
    <property type="entry name" value="Pept_M24A_MAP1"/>
</dbReference>
<dbReference type="Gene3D" id="3.90.230.10">
    <property type="entry name" value="Creatinase/methionine aminopeptidase superfamily"/>
    <property type="match status" value="2"/>
</dbReference>
<keyword evidence="2" id="KW-0645">Protease</keyword>
<evidence type="ECO:0000313" key="6">
    <source>
        <dbReference type="EMBL" id="SJL00254.1"/>
    </source>
</evidence>
<dbReference type="GO" id="GO:0046872">
    <property type="term" value="F:metal ion binding"/>
    <property type="evidence" value="ECO:0007669"/>
    <property type="project" value="UniProtKB-KW"/>
</dbReference>
<dbReference type="InterPro" id="IPR036005">
    <property type="entry name" value="Creatinase/aminopeptidase-like"/>
</dbReference>
<dbReference type="PRINTS" id="PR00599">
    <property type="entry name" value="MAPEPTIDASE"/>
</dbReference>
<dbReference type="InterPro" id="IPR000994">
    <property type="entry name" value="Pept_M24"/>
</dbReference>
<dbReference type="OrthoDB" id="3209743at2759"/>
<reference evidence="7" key="1">
    <citation type="journal article" date="2017" name="Nat. Ecol. Evol.">
        <title>Genome expansion and lineage-specific genetic innovations in the forest pathogenic fungi Armillaria.</title>
        <authorList>
            <person name="Sipos G."/>
            <person name="Prasanna A.N."/>
            <person name="Walter M.C."/>
            <person name="O'Connor E."/>
            <person name="Balint B."/>
            <person name="Krizsan K."/>
            <person name="Kiss B."/>
            <person name="Hess J."/>
            <person name="Varga T."/>
            <person name="Slot J."/>
            <person name="Riley R."/>
            <person name="Boka B."/>
            <person name="Rigling D."/>
            <person name="Barry K."/>
            <person name="Lee J."/>
            <person name="Mihaltcheva S."/>
            <person name="LaButti K."/>
            <person name="Lipzen A."/>
            <person name="Waldron R."/>
            <person name="Moloney N.M."/>
            <person name="Sperisen C."/>
            <person name="Kredics L."/>
            <person name="Vagvoelgyi C."/>
            <person name="Patrignani A."/>
            <person name="Fitzpatrick D."/>
            <person name="Nagy I."/>
            <person name="Doyle S."/>
            <person name="Anderson J.B."/>
            <person name="Grigoriev I.V."/>
            <person name="Gueldener U."/>
            <person name="Muensterkoetter M."/>
            <person name="Nagy L.G."/>
        </authorList>
    </citation>
    <scope>NUCLEOTIDE SEQUENCE [LARGE SCALE GENOMIC DNA]</scope>
    <source>
        <strain evidence="7">C18/9</strain>
    </source>
</reference>